<keyword evidence="4" id="KW-1185">Reference proteome</keyword>
<reference evidence="3" key="1">
    <citation type="submission" date="2013-04" db="EMBL/GenBank/DDBJ databases">
        <authorList>
            <person name="Qu J."/>
            <person name="Murali S.C."/>
            <person name="Bandaranaike D."/>
            <person name="Bellair M."/>
            <person name="Blankenburg K."/>
            <person name="Chao H."/>
            <person name="Dinh H."/>
            <person name="Doddapaneni H."/>
            <person name="Downs B."/>
            <person name="Dugan-Rocha S."/>
            <person name="Elkadiri S."/>
            <person name="Gnanaolivu R.D."/>
            <person name="Hernandez B."/>
            <person name="Javaid M."/>
            <person name="Jayaseelan J.C."/>
            <person name="Lee S."/>
            <person name="Li M."/>
            <person name="Ming W."/>
            <person name="Munidasa M."/>
            <person name="Muniz J."/>
            <person name="Nguyen L."/>
            <person name="Ongeri F."/>
            <person name="Osuji N."/>
            <person name="Pu L.-L."/>
            <person name="Puazo M."/>
            <person name="Qu C."/>
            <person name="Quiroz J."/>
            <person name="Raj R."/>
            <person name="Weissenberger G."/>
            <person name="Xin Y."/>
            <person name="Zou X."/>
            <person name="Han Y."/>
            <person name="Richards S."/>
            <person name="Worley K."/>
            <person name="Muzny D."/>
            <person name="Gibbs R."/>
        </authorList>
    </citation>
    <scope>NUCLEOTIDE SEQUENCE</scope>
    <source>
        <strain evidence="3">Sampled in the wild</strain>
    </source>
</reference>
<comment type="similarity">
    <text evidence="1">Belongs to the PPP4R2 family.</text>
</comment>
<feature type="compositionally biased region" description="Polar residues" evidence="2">
    <location>
        <begin position="220"/>
        <end position="235"/>
    </location>
</feature>
<organism evidence="3 4">
    <name type="scientific">Ladona fulva</name>
    <name type="common">Scarce chaser dragonfly</name>
    <name type="synonym">Libellula fulva</name>
    <dbReference type="NCBI Taxonomy" id="123851"/>
    <lineage>
        <taxon>Eukaryota</taxon>
        <taxon>Metazoa</taxon>
        <taxon>Ecdysozoa</taxon>
        <taxon>Arthropoda</taxon>
        <taxon>Hexapoda</taxon>
        <taxon>Insecta</taxon>
        <taxon>Pterygota</taxon>
        <taxon>Palaeoptera</taxon>
        <taxon>Odonata</taxon>
        <taxon>Epiprocta</taxon>
        <taxon>Anisoptera</taxon>
        <taxon>Libelluloidea</taxon>
        <taxon>Libellulidae</taxon>
        <taxon>Ladona</taxon>
    </lineage>
</organism>
<dbReference type="GO" id="GO:0005737">
    <property type="term" value="C:cytoplasm"/>
    <property type="evidence" value="ECO:0007669"/>
    <property type="project" value="TreeGrafter"/>
</dbReference>
<reference evidence="3" key="2">
    <citation type="submission" date="2017-10" db="EMBL/GenBank/DDBJ databases">
        <title>Ladona fulva Genome sequencing and assembly.</title>
        <authorList>
            <person name="Murali S."/>
            <person name="Richards S."/>
            <person name="Bandaranaike D."/>
            <person name="Bellair M."/>
            <person name="Blankenburg K."/>
            <person name="Chao H."/>
            <person name="Dinh H."/>
            <person name="Doddapaneni H."/>
            <person name="Dugan-Rocha S."/>
            <person name="Elkadiri S."/>
            <person name="Gnanaolivu R."/>
            <person name="Hernandez B."/>
            <person name="Skinner E."/>
            <person name="Javaid M."/>
            <person name="Lee S."/>
            <person name="Li M."/>
            <person name="Ming W."/>
            <person name="Munidasa M."/>
            <person name="Muniz J."/>
            <person name="Nguyen L."/>
            <person name="Hughes D."/>
            <person name="Osuji N."/>
            <person name="Pu L.-L."/>
            <person name="Puazo M."/>
            <person name="Qu C."/>
            <person name="Quiroz J."/>
            <person name="Raj R."/>
            <person name="Weissenberger G."/>
            <person name="Xin Y."/>
            <person name="Zou X."/>
            <person name="Han Y."/>
            <person name="Worley K."/>
            <person name="Muzny D."/>
            <person name="Gibbs R."/>
        </authorList>
    </citation>
    <scope>NUCLEOTIDE SEQUENCE</scope>
    <source>
        <strain evidence="3">Sampled in the wild</strain>
    </source>
</reference>
<dbReference type="GO" id="GO:0019888">
    <property type="term" value="F:protein phosphatase regulator activity"/>
    <property type="evidence" value="ECO:0007669"/>
    <property type="project" value="InterPro"/>
</dbReference>
<feature type="region of interest" description="Disordered" evidence="2">
    <location>
        <begin position="254"/>
        <end position="424"/>
    </location>
</feature>
<dbReference type="AlphaFoldDB" id="A0A8K0K8X0"/>
<evidence type="ECO:0000313" key="3">
    <source>
        <dbReference type="EMBL" id="KAG8228058.1"/>
    </source>
</evidence>
<dbReference type="EMBL" id="KZ308357">
    <property type="protein sequence ID" value="KAG8228058.1"/>
    <property type="molecule type" value="Genomic_DNA"/>
</dbReference>
<protein>
    <recommendedName>
        <fullName evidence="5">Serine/threonine-protein phosphatase 4 regulatory subunit 2</fullName>
    </recommendedName>
</protein>
<feature type="compositionally biased region" description="Basic and acidic residues" evidence="2">
    <location>
        <begin position="200"/>
        <end position="218"/>
    </location>
</feature>
<sequence length="424" mass="46796">MENYEELLIVLEEFERSKPKEIPKELDDFIGVVAKTGNIVYPWAKLKSVYRSKIMSVLSQFFETFPNADISQFSFESMKTKILERFDQFISAPFTIQRLSELLINPRKEYNRIDKYMRAIEKNILVVSGVEPGCLRQTHLNGGVEMMEEGFQVSSTSVTEECKDRVEGEESTVDNQENHHMEFLSAETDASAVPENVSEEISKPDVSDKAEEPGKECSEENTSMNASASEGNESSDGPVISEIESCDTVAEVEAIASSVPVEEDMAAPADKSIETDEKVEEDMSMDTSPPKEESLPDDSNVEAKADSQNVDVIDVGSSMEVHSKTESDSEIPTKVLILSSPKESPFEESTSCSNLSESEVTVKSKEEPSNIEPDQILSASEKLVEEESDDSHTVTPDSNETSEDSNVEPITAPEPESPARATSP</sequence>
<gene>
    <name evidence="3" type="ORF">J437_LFUL007228</name>
</gene>
<dbReference type="Proteomes" id="UP000792457">
    <property type="component" value="Unassembled WGS sequence"/>
</dbReference>
<dbReference type="GO" id="GO:0005634">
    <property type="term" value="C:nucleus"/>
    <property type="evidence" value="ECO:0007669"/>
    <property type="project" value="TreeGrafter"/>
</dbReference>
<dbReference type="PANTHER" id="PTHR16487">
    <property type="entry name" value="PPP4R2-RELATED PROTEIN"/>
    <property type="match status" value="1"/>
</dbReference>
<evidence type="ECO:0000256" key="2">
    <source>
        <dbReference type="SAM" id="MobiDB-lite"/>
    </source>
</evidence>
<evidence type="ECO:0000256" key="1">
    <source>
        <dbReference type="ARBA" id="ARBA00009207"/>
    </source>
</evidence>
<evidence type="ECO:0008006" key="5">
    <source>
        <dbReference type="Google" id="ProtNLM"/>
    </source>
</evidence>
<proteinExistence type="inferred from homology"/>
<dbReference type="Pfam" id="PF09184">
    <property type="entry name" value="PPP4R2"/>
    <property type="match status" value="1"/>
</dbReference>
<dbReference type="OrthoDB" id="341898at2759"/>
<dbReference type="InterPro" id="IPR015267">
    <property type="entry name" value="PPP4R2"/>
</dbReference>
<comment type="caution">
    <text evidence="3">The sequence shown here is derived from an EMBL/GenBank/DDBJ whole genome shotgun (WGS) entry which is preliminary data.</text>
</comment>
<accession>A0A8K0K8X0</accession>
<name>A0A8K0K8X0_LADFU</name>
<feature type="region of interest" description="Disordered" evidence="2">
    <location>
        <begin position="189"/>
        <end position="239"/>
    </location>
</feature>
<feature type="non-terminal residue" evidence="3">
    <location>
        <position position="1"/>
    </location>
</feature>
<dbReference type="GO" id="GO:0030289">
    <property type="term" value="C:protein phosphatase 4 complex"/>
    <property type="evidence" value="ECO:0007669"/>
    <property type="project" value="InterPro"/>
</dbReference>
<evidence type="ECO:0000313" key="4">
    <source>
        <dbReference type="Proteomes" id="UP000792457"/>
    </source>
</evidence>
<dbReference type="PANTHER" id="PTHR16487:SF0">
    <property type="entry name" value="PROTEIN PHOSPHATASE 4 REGULATORY SUBUNIT 2-RELATED"/>
    <property type="match status" value="1"/>
</dbReference>